<name>A0A1S3H2M0_LINAN</name>
<dbReference type="STRING" id="7574.A0A1S3H2M0"/>
<evidence type="ECO:0000313" key="4">
    <source>
        <dbReference type="RefSeq" id="XP_013379726.1"/>
    </source>
</evidence>
<dbReference type="KEGG" id="lak:106151165"/>
<evidence type="ECO:0000256" key="1">
    <source>
        <dbReference type="SAM" id="SignalP"/>
    </source>
</evidence>
<dbReference type="InParanoid" id="A0A1S3H2M0"/>
<dbReference type="GeneID" id="106151165"/>
<proteinExistence type="predicted"/>
<accession>A0A1S3H2M0</accession>
<organism evidence="3 4">
    <name type="scientific">Lingula anatina</name>
    <name type="common">Brachiopod</name>
    <name type="synonym">Lingula unguis</name>
    <dbReference type="NCBI Taxonomy" id="7574"/>
    <lineage>
        <taxon>Eukaryota</taxon>
        <taxon>Metazoa</taxon>
        <taxon>Spiralia</taxon>
        <taxon>Lophotrochozoa</taxon>
        <taxon>Brachiopoda</taxon>
        <taxon>Linguliformea</taxon>
        <taxon>Lingulata</taxon>
        <taxon>Lingulida</taxon>
        <taxon>Linguloidea</taxon>
        <taxon>Lingulidae</taxon>
        <taxon>Lingula</taxon>
    </lineage>
</organism>
<keyword evidence="1" id="KW-0732">Signal</keyword>
<feature type="signal peptide" evidence="1">
    <location>
        <begin position="1"/>
        <end position="28"/>
    </location>
</feature>
<feature type="chain" id="PRO_5010376874" evidence="1">
    <location>
        <begin position="29"/>
        <end position="409"/>
    </location>
</feature>
<dbReference type="InterPro" id="IPR036691">
    <property type="entry name" value="Endo/exonu/phosph_ase_sf"/>
</dbReference>
<protein>
    <submittedName>
        <fullName evidence="4">Uncharacterized protein LOC106151165</fullName>
    </submittedName>
</protein>
<dbReference type="AlphaFoldDB" id="A0A1S3H2M0"/>
<dbReference type="SUPFAM" id="SSF56219">
    <property type="entry name" value="DNase I-like"/>
    <property type="match status" value="1"/>
</dbReference>
<sequence>MQGFSSPALVLLAAVLLTGTISWKYVAALNDTTEPNPEVLEQPSDLEFVTFNTGLRVDDVPEYETRRDAFLDAVTNGSIPGDVVCLQEVWEADDLRAIVNAAVSQFPYSHSALHISDGVLSNASSTPACKEVAIANVVQCLNKYCLGSTGLQTVMCALSTCKKAFASLSQDCLSCLNRVFASFHTDNLTVAVVQARMKVCLVTPYPTTFGLLLLSKKPLVDPEVVNYHEGNSLILPRGYIKAKIEAYQLFCTQLVAQLHRYLYLEVGPFTNFAEQSLFEMDSLLKASKSSYVNSILIGDFNSNPAIPIYGIPGSLIDTYDLVSQWYFSPYLLYIGKCTYCAGNPLTPPLEPNKLYDHIFVPTCWWSYEKRKGVKRVLESHIPGQQFPLSDHYGVSVSYEKWSWQLGEEK</sequence>
<dbReference type="OrthoDB" id="6128907at2759"/>
<evidence type="ECO:0000259" key="2">
    <source>
        <dbReference type="Pfam" id="PF03372"/>
    </source>
</evidence>
<dbReference type="InterPro" id="IPR005135">
    <property type="entry name" value="Endo/exonuclease/phosphatase"/>
</dbReference>
<dbReference type="OMA" id="DIRCTHQ"/>
<dbReference type="RefSeq" id="XP_013379726.1">
    <property type="nucleotide sequence ID" value="XM_013524272.1"/>
</dbReference>
<evidence type="ECO:0000313" key="3">
    <source>
        <dbReference type="Proteomes" id="UP000085678"/>
    </source>
</evidence>
<dbReference type="Proteomes" id="UP000085678">
    <property type="component" value="Unplaced"/>
</dbReference>
<reference evidence="4" key="1">
    <citation type="submission" date="2025-08" db="UniProtKB">
        <authorList>
            <consortium name="RefSeq"/>
        </authorList>
    </citation>
    <scope>IDENTIFICATION</scope>
    <source>
        <tissue evidence="4">Gonads</tissue>
    </source>
</reference>
<keyword evidence="3" id="KW-1185">Reference proteome</keyword>
<dbReference type="Pfam" id="PF03372">
    <property type="entry name" value="Exo_endo_phos"/>
    <property type="match status" value="1"/>
</dbReference>
<gene>
    <name evidence="4" type="primary">LOC106151165</name>
</gene>
<dbReference type="GO" id="GO:0003824">
    <property type="term" value="F:catalytic activity"/>
    <property type="evidence" value="ECO:0007669"/>
    <property type="project" value="InterPro"/>
</dbReference>
<dbReference type="Gene3D" id="3.60.10.10">
    <property type="entry name" value="Endonuclease/exonuclease/phosphatase"/>
    <property type="match status" value="2"/>
</dbReference>
<feature type="domain" description="Endonuclease/exonuclease/phosphatase" evidence="2">
    <location>
        <begin position="50"/>
        <end position="319"/>
    </location>
</feature>